<gene>
    <name evidence="1" type="ORF">LCGC14_0448080</name>
</gene>
<proteinExistence type="predicted"/>
<organism evidence="1">
    <name type="scientific">marine sediment metagenome</name>
    <dbReference type="NCBI Taxonomy" id="412755"/>
    <lineage>
        <taxon>unclassified sequences</taxon>
        <taxon>metagenomes</taxon>
        <taxon>ecological metagenomes</taxon>
    </lineage>
</organism>
<evidence type="ECO:0000313" key="1">
    <source>
        <dbReference type="EMBL" id="KKN68788.1"/>
    </source>
</evidence>
<protein>
    <submittedName>
        <fullName evidence="1">Uncharacterized protein</fullName>
    </submittedName>
</protein>
<reference evidence="1" key="1">
    <citation type="journal article" date="2015" name="Nature">
        <title>Complex archaea that bridge the gap between prokaryotes and eukaryotes.</title>
        <authorList>
            <person name="Spang A."/>
            <person name="Saw J.H."/>
            <person name="Jorgensen S.L."/>
            <person name="Zaremba-Niedzwiedzka K."/>
            <person name="Martijn J."/>
            <person name="Lind A.E."/>
            <person name="van Eijk R."/>
            <person name="Schleper C."/>
            <person name="Guy L."/>
            <person name="Ettema T.J."/>
        </authorList>
    </citation>
    <scope>NUCLEOTIDE SEQUENCE</scope>
</reference>
<name>A0A0F9VSU0_9ZZZZ</name>
<dbReference type="EMBL" id="LAZR01000440">
    <property type="protein sequence ID" value="KKN68788.1"/>
    <property type="molecule type" value="Genomic_DNA"/>
</dbReference>
<accession>A0A0F9VSU0</accession>
<comment type="caution">
    <text evidence="1">The sequence shown here is derived from an EMBL/GenBank/DDBJ whole genome shotgun (WGS) entry which is preliminary data.</text>
</comment>
<dbReference type="AlphaFoldDB" id="A0A0F9VSU0"/>
<sequence>MPIWSDYNFTVIDTGLRFRGHPILLGSDTLHRSADKCVLTHLDRFLRKNLSKQLIEMLINYSTGVLVEGAIPPKSEEGGE</sequence>